<organism evidence="5 6">
    <name type="scientific">Candidatus Merdiplasma excrementigallinarum</name>
    <dbReference type="NCBI Taxonomy" id="2840864"/>
    <lineage>
        <taxon>Bacteria</taxon>
        <taxon>Bacillati</taxon>
        <taxon>Bacillota</taxon>
        <taxon>Clostridia</taxon>
        <taxon>Lachnospirales</taxon>
        <taxon>Lachnospiraceae</taxon>
        <taxon>Lachnospiraceae incertae sedis</taxon>
        <taxon>Candidatus Merdiplasma</taxon>
    </lineage>
</organism>
<evidence type="ECO:0000256" key="1">
    <source>
        <dbReference type="ARBA" id="ARBA00022801"/>
    </source>
</evidence>
<feature type="region of interest" description="Disordered" evidence="2">
    <location>
        <begin position="51"/>
        <end position="79"/>
    </location>
</feature>
<dbReference type="GO" id="GO:0009253">
    <property type="term" value="P:peptidoglycan catabolic process"/>
    <property type="evidence" value="ECO:0007669"/>
    <property type="project" value="InterPro"/>
</dbReference>
<accession>A0A9D1NYZ8</accession>
<evidence type="ECO:0000313" key="6">
    <source>
        <dbReference type="Proteomes" id="UP000886889"/>
    </source>
</evidence>
<gene>
    <name evidence="5" type="ORF">IAC80_05705</name>
</gene>
<dbReference type="InterPro" id="IPR050695">
    <property type="entry name" value="N-acetylmuramoyl_amidase_3"/>
</dbReference>
<dbReference type="CDD" id="cd02696">
    <property type="entry name" value="MurNAc-LAA"/>
    <property type="match status" value="1"/>
</dbReference>
<keyword evidence="3" id="KW-0732">Signal</keyword>
<name>A0A9D1NYZ8_9FIRM</name>
<dbReference type="PANTHER" id="PTHR30404">
    <property type="entry name" value="N-ACETYLMURAMOYL-L-ALANINE AMIDASE"/>
    <property type="match status" value="1"/>
</dbReference>
<protein>
    <submittedName>
        <fullName evidence="5">N-acetylmuramoyl-L-alanine amidase</fullName>
    </submittedName>
</protein>
<dbReference type="EMBL" id="DVOS01000047">
    <property type="protein sequence ID" value="HIV23416.1"/>
    <property type="molecule type" value="Genomic_DNA"/>
</dbReference>
<reference evidence="5" key="2">
    <citation type="journal article" date="2021" name="PeerJ">
        <title>Extensive microbial diversity within the chicken gut microbiome revealed by metagenomics and culture.</title>
        <authorList>
            <person name="Gilroy R."/>
            <person name="Ravi A."/>
            <person name="Getino M."/>
            <person name="Pursley I."/>
            <person name="Horton D.L."/>
            <person name="Alikhan N.F."/>
            <person name="Baker D."/>
            <person name="Gharbi K."/>
            <person name="Hall N."/>
            <person name="Watson M."/>
            <person name="Adriaenssens E.M."/>
            <person name="Foster-Nyarko E."/>
            <person name="Jarju S."/>
            <person name="Secka A."/>
            <person name="Antonio M."/>
            <person name="Oren A."/>
            <person name="Chaudhuri R.R."/>
            <person name="La Ragione R."/>
            <person name="Hildebrand F."/>
            <person name="Pallen M.J."/>
        </authorList>
    </citation>
    <scope>NUCLEOTIDE SEQUENCE</scope>
    <source>
        <strain evidence="5">ChiBcec6-7307</strain>
    </source>
</reference>
<comment type="caution">
    <text evidence="5">The sequence shown here is derived from an EMBL/GenBank/DDBJ whole genome shotgun (WGS) entry which is preliminary data.</text>
</comment>
<proteinExistence type="predicted"/>
<feature type="chain" id="PRO_5039455263" evidence="3">
    <location>
        <begin position="28"/>
        <end position="250"/>
    </location>
</feature>
<dbReference type="Gene3D" id="3.40.630.40">
    <property type="entry name" value="Zn-dependent exopeptidases"/>
    <property type="match status" value="1"/>
</dbReference>
<dbReference type="GO" id="GO:0030288">
    <property type="term" value="C:outer membrane-bounded periplasmic space"/>
    <property type="evidence" value="ECO:0007669"/>
    <property type="project" value="TreeGrafter"/>
</dbReference>
<feature type="domain" description="MurNAc-LAA" evidence="4">
    <location>
        <begin position="126"/>
        <end position="245"/>
    </location>
</feature>
<dbReference type="AlphaFoldDB" id="A0A9D1NYZ8"/>
<evidence type="ECO:0000259" key="4">
    <source>
        <dbReference type="SMART" id="SM00646"/>
    </source>
</evidence>
<dbReference type="InterPro" id="IPR002508">
    <property type="entry name" value="MurNAc-LAA_cat"/>
</dbReference>
<feature type="signal peptide" evidence="3">
    <location>
        <begin position="1"/>
        <end position="27"/>
    </location>
</feature>
<dbReference type="SUPFAM" id="SSF53187">
    <property type="entry name" value="Zn-dependent exopeptidases"/>
    <property type="match status" value="1"/>
</dbReference>
<evidence type="ECO:0000256" key="3">
    <source>
        <dbReference type="SAM" id="SignalP"/>
    </source>
</evidence>
<dbReference type="SMART" id="SM00646">
    <property type="entry name" value="Ami_3"/>
    <property type="match status" value="1"/>
</dbReference>
<dbReference type="Pfam" id="PF01520">
    <property type="entry name" value="Amidase_3"/>
    <property type="match status" value="1"/>
</dbReference>
<keyword evidence="1" id="KW-0378">Hydrolase</keyword>
<sequence length="250" mass="26985">MKSLKKAAAVWALAAGMTVLTAGFCMAAQTEQTGEAMESNGYVVGIDPGHQGSWVDMSDTEPDGPGSENYKAKSSTGTQGSYTGVPEYELNLQISLALREELVSRGYGVIMTREDNDTAISNSERALKVAQEGGDIYVRIHANGSEDSSVNGALGMCPSQANPYVPHLYEDSYRLSECILNAYCDEAGFANLGIQYYDNMSGINWSQVPVTILEMGFMTNESDDYAMQDPTVQQLMVIGIADGIDQYFGL</sequence>
<reference evidence="5" key="1">
    <citation type="submission" date="2020-10" db="EMBL/GenBank/DDBJ databases">
        <authorList>
            <person name="Gilroy R."/>
        </authorList>
    </citation>
    <scope>NUCLEOTIDE SEQUENCE</scope>
    <source>
        <strain evidence="5">ChiBcec6-7307</strain>
    </source>
</reference>
<evidence type="ECO:0000313" key="5">
    <source>
        <dbReference type="EMBL" id="HIV23416.1"/>
    </source>
</evidence>
<dbReference type="Proteomes" id="UP000886889">
    <property type="component" value="Unassembled WGS sequence"/>
</dbReference>
<evidence type="ECO:0000256" key="2">
    <source>
        <dbReference type="SAM" id="MobiDB-lite"/>
    </source>
</evidence>
<dbReference type="GO" id="GO:0008745">
    <property type="term" value="F:N-acetylmuramoyl-L-alanine amidase activity"/>
    <property type="evidence" value="ECO:0007669"/>
    <property type="project" value="InterPro"/>
</dbReference>
<dbReference type="PANTHER" id="PTHR30404:SF0">
    <property type="entry name" value="N-ACETYLMURAMOYL-L-ALANINE AMIDASE AMIC"/>
    <property type="match status" value="1"/>
</dbReference>